<dbReference type="EMBL" id="BGZJ01000001">
    <property type="protein sequence ID" value="GBO93276.1"/>
    <property type="molecule type" value="Genomic_DNA"/>
</dbReference>
<feature type="domain" description="BPL/LPL catalytic" evidence="2">
    <location>
        <begin position="1"/>
        <end position="142"/>
    </location>
</feature>
<keyword evidence="4" id="KW-1185">Reference proteome</keyword>
<dbReference type="SUPFAM" id="SSF55681">
    <property type="entry name" value="Class II aaRS and biotin synthetases"/>
    <property type="match status" value="1"/>
</dbReference>
<dbReference type="PANTHER" id="PTHR12835:SF5">
    <property type="entry name" value="BIOTIN--PROTEIN LIGASE"/>
    <property type="match status" value="1"/>
</dbReference>
<dbReference type="NCBIfam" id="TIGR00121">
    <property type="entry name" value="birA_ligase"/>
    <property type="match status" value="1"/>
</dbReference>
<proteinExistence type="predicted"/>
<protein>
    <recommendedName>
        <fullName evidence="2">BPL/LPL catalytic domain-containing protein</fullName>
    </recommendedName>
</protein>
<evidence type="ECO:0000256" key="1">
    <source>
        <dbReference type="ARBA" id="ARBA00022598"/>
    </source>
</evidence>
<organism evidence="3 4">
    <name type="scientific">Mesosutterella multiformis</name>
    <dbReference type="NCBI Taxonomy" id="2259133"/>
    <lineage>
        <taxon>Bacteria</taxon>
        <taxon>Pseudomonadati</taxon>
        <taxon>Pseudomonadota</taxon>
        <taxon>Betaproteobacteria</taxon>
        <taxon>Burkholderiales</taxon>
        <taxon>Sutterellaceae</taxon>
        <taxon>Mesosutterella</taxon>
    </lineage>
</organism>
<dbReference type="InterPro" id="IPR004408">
    <property type="entry name" value="Biotin_CoA_COase_ligase"/>
</dbReference>
<dbReference type="Proteomes" id="UP000266091">
    <property type="component" value="Unassembled WGS sequence"/>
</dbReference>
<evidence type="ECO:0000313" key="4">
    <source>
        <dbReference type="Proteomes" id="UP000266091"/>
    </source>
</evidence>
<dbReference type="GO" id="GO:0005737">
    <property type="term" value="C:cytoplasm"/>
    <property type="evidence" value="ECO:0007669"/>
    <property type="project" value="TreeGrafter"/>
</dbReference>
<name>A0A388SAP3_9BURK</name>
<evidence type="ECO:0000313" key="3">
    <source>
        <dbReference type="EMBL" id="GBO93276.1"/>
    </source>
</evidence>
<dbReference type="PANTHER" id="PTHR12835">
    <property type="entry name" value="BIOTIN PROTEIN LIGASE"/>
    <property type="match status" value="1"/>
</dbReference>
<gene>
    <name evidence="3" type="ORF">MESMUL_06300</name>
</gene>
<dbReference type="Gene3D" id="3.30.930.10">
    <property type="entry name" value="Bira Bifunctional Protein, Domain 2"/>
    <property type="match status" value="1"/>
</dbReference>
<dbReference type="PROSITE" id="PS51733">
    <property type="entry name" value="BPL_LPL_CATALYTIC"/>
    <property type="match status" value="1"/>
</dbReference>
<keyword evidence="1" id="KW-0436">Ligase</keyword>
<sequence>MAHHQTGGRGTHGRSWENARESLLFSIGLPLPAVTPAPIPLLVGFSSAEALRCEGVPVFIKWPNDIWTQSGKLGGVLCELAKTPSGDNYLVIGIGLNLRGGEDVASGRYAADSVSTDTADRFCRELRTRLLAGMSGTILSRLQAYFRTGRMPDWQQWTEYDYLMDREIILDNNAGELQAGIYRGISESGALMLQVGDVIRCYAAGTVRFPQEQG</sequence>
<dbReference type="AlphaFoldDB" id="A0A388SAP3"/>
<comment type="caution">
    <text evidence="3">The sequence shown here is derived from an EMBL/GenBank/DDBJ whole genome shotgun (WGS) entry which is preliminary data.</text>
</comment>
<accession>A0A388SAP3</accession>
<dbReference type="InterPro" id="IPR004143">
    <property type="entry name" value="BPL_LPL_catalytic"/>
</dbReference>
<dbReference type="GO" id="GO:0004077">
    <property type="term" value="F:biotin--[biotin carboxyl-carrier protein] ligase activity"/>
    <property type="evidence" value="ECO:0007669"/>
    <property type="project" value="InterPro"/>
</dbReference>
<reference evidence="3 4" key="1">
    <citation type="journal article" date="2018" name="Int. J. Syst. Evol. Microbiol.">
        <title>Mesosutterella multiformis gen. nov., sp. nov., a member of the family Sutterellaceae and Sutterella megalosphaeroides sp. nov., isolated from human faeces.</title>
        <authorList>
            <person name="Sakamoto M."/>
            <person name="Ikeyama N."/>
            <person name="Kunihiro T."/>
            <person name="Iino T."/>
            <person name="Yuki M."/>
            <person name="Ohkuma M."/>
        </authorList>
    </citation>
    <scope>NUCLEOTIDE SEQUENCE [LARGE SCALE GENOMIC DNA]</scope>
    <source>
        <strain evidence="3 4">4NBBH2</strain>
    </source>
</reference>
<evidence type="ECO:0000259" key="2">
    <source>
        <dbReference type="PROSITE" id="PS51733"/>
    </source>
</evidence>
<dbReference type="Pfam" id="PF03099">
    <property type="entry name" value="BPL_LplA_LipB"/>
    <property type="match status" value="1"/>
</dbReference>
<dbReference type="InterPro" id="IPR045864">
    <property type="entry name" value="aa-tRNA-synth_II/BPL/LPL"/>
</dbReference>